<evidence type="ECO:0000313" key="2">
    <source>
        <dbReference type="Proteomes" id="UP000799767"/>
    </source>
</evidence>
<reference evidence="1" key="1">
    <citation type="journal article" date="2020" name="Stud. Mycol.">
        <title>101 Dothideomycetes genomes: a test case for predicting lifestyles and emergence of pathogens.</title>
        <authorList>
            <person name="Haridas S."/>
            <person name="Albert R."/>
            <person name="Binder M."/>
            <person name="Bloem J."/>
            <person name="Labutti K."/>
            <person name="Salamov A."/>
            <person name="Andreopoulos B."/>
            <person name="Baker S."/>
            <person name="Barry K."/>
            <person name="Bills G."/>
            <person name="Bluhm B."/>
            <person name="Cannon C."/>
            <person name="Castanera R."/>
            <person name="Culley D."/>
            <person name="Daum C."/>
            <person name="Ezra D."/>
            <person name="Gonzalez J."/>
            <person name="Henrissat B."/>
            <person name="Kuo A."/>
            <person name="Liang C."/>
            <person name="Lipzen A."/>
            <person name="Lutzoni F."/>
            <person name="Magnuson J."/>
            <person name="Mondo S."/>
            <person name="Nolan M."/>
            <person name="Ohm R."/>
            <person name="Pangilinan J."/>
            <person name="Park H.-J."/>
            <person name="Ramirez L."/>
            <person name="Alfaro M."/>
            <person name="Sun H."/>
            <person name="Tritt A."/>
            <person name="Yoshinaga Y."/>
            <person name="Zwiers L.-H."/>
            <person name="Turgeon B."/>
            <person name="Goodwin S."/>
            <person name="Spatafora J."/>
            <person name="Crous P."/>
            <person name="Grigoriev I."/>
        </authorList>
    </citation>
    <scope>NUCLEOTIDE SEQUENCE</scope>
    <source>
        <strain evidence="1">CBS 113389</strain>
    </source>
</reference>
<dbReference type="AlphaFoldDB" id="A0A6A6Q179"/>
<protein>
    <recommendedName>
        <fullName evidence="3">DNA2/NAM7 helicase-like C-terminal domain-containing protein</fullName>
    </recommendedName>
</protein>
<gene>
    <name evidence="1" type="ORF">BDY17DRAFT_307757</name>
</gene>
<proteinExistence type="predicted"/>
<dbReference type="RefSeq" id="XP_033592797.1">
    <property type="nucleotide sequence ID" value="XM_033735137.1"/>
</dbReference>
<sequence>MANFLTVMSLITDHLHGVYGDKMHEQVALITPYARQKQMYAVAFNRLRHLPGWSDAHPPMLGTEDSVVESEHNHVIVDYVACVPTHKELGFPSRLGACWLWW</sequence>
<name>A0A6A6Q179_9PEZI</name>
<dbReference type="GeneID" id="54476139"/>
<dbReference type="EMBL" id="MU001632">
    <property type="protein sequence ID" value="KAF2486228.1"/>
    <property type="molecule type" value="Genomic_DNA"/>
</dbReference>
<dbReference type="Proteomes" id="UP000799767">
    <property type="component" value="Unassembled WGS sequence"/>
</dbReference>
<evidence type="ECO:0008006" key="3">
    <source>
        <dbReference type="Google" id="ProtNLM"/>
    </source>
</evidence>
<organism evidence="1 2">
    <name type="scientific">Neohortaea acidophila</name>
    <dbReference type="NCBI Taxonomy" id="245834"/>
    <lineage>
        <taxon>Eukaryota</taxon>
        <taxon>Fungi</taxon>
        <taxon>Dikarya</taxon>
        <taxon>Ascomycota</taxon>
        <taxon>Pezizomycotina</taxon>
        <taxon>Dothideomycetes</taxon>
        <taxon>Dothideomycetidae</taxon>
        <taxon>Mycosphaerellales</taxon>
        <taxon>Teratosphaeriaceae</taxon>
        <taxon>Neohortaea</taxon>
    </lineage>
</organism>
<dbReference type="OrthoDB" id="3647587at2759"/>
<evidence type="ECO:0000313" key="1">
    <source>
        <dbReference type="EMBL" id="KAF2486228.1"/>
    </source>
</evidence>
<accession>A0A6A6Q179</accession>
<keyword evidence="2" id="KW-1185">Reference proteome</keyword>